<keyword evidence="3" id="KW-1185">Reference proteome</keyword>
<dbReference type="EMBL" id="PGOL01000571">
    <property type="protein sequence ID" value="PKI68111.1"/>
    <property type="molecule type" value="Genomic_DNA"/>
</dbReference>
<keyword evidence="1" id="KW-0472">Membrane</keyword>
<evidence type="ECO:0000313" key="2">
    <source>
        <dbReference type="EMBL" id="PKI68111.1"/>
    </source>
</evidence>
<keyword evidence="1" id="KW-1133">Transmembrane helix</keyword>
<reference evidence="2 3" key="1">
    <citation type="submission" date="2017-11" db="EMBL/GenBank/DDBJ databases">
        <title>De-novo sequencing of pomegranate (Punica granatum L.) genome.</title>
        <authorList>
            <person name="Akparov Z."/>
            <person name="Amiraslanov A."/>
            <person name="Hajiyeva S."/>
            <person name="Abbasov M."/>
            <person name="Kaur K."/>
            <person name="Hamwieh A."/>
            <person name="Solovyev V."/>
            <person name="Salamov A."/>
            <person name="Braich B."/>
            <person name="Kosarev P."/>
            <person name="Mahmoud A."/>
            <person name="Hajiyev E."/>
            <person name="Babayeva S."/>
            <person name="Izzatullayeva V."/>
            <person name="Mammadov A."/>
            <person name="Mammadov A."/>
            <person name="Sharifova S."/>
            <person name="Ojaghi J."/>
            <person name="Eynullazada K."/>
            <person name="Bayramov B."/>
            <person name="Abdulazimova A."/>
            <person name="Shahmuradov I."/>
        </authorList>
    </citation>
    <scope>NUCLEOTIDE SEQUENCE [LARGE SCALE GENOMIC DNA]</scope>
    <source>
        <strain evidence="3">cv. AG2017</strain>
        <tissue evidence="2">Leaf</tissue>
    </source>
</reference>
<comment type="caution">
    <text evidence="2">The sequence shown here is derived from an EMBL/GenBank/DDBJ whole genome shotgun (WGS) entry which is preliminary data.</text>
</comment>
<evidence type="ECO:0000313" key="3">
    <source>
        <dbReference type="Proteomes" id="UP000233551"/>
    </source>
</evidence>
<feature type="transmembrane region" description="Helical" evidence="1">
    <location>
        <begin position="28"/>
        <end position="52"/>
    </location>
</feature>
<accession>A0A2I0KI18</accession>
<sequence>MAFKPLDWYCRPVANGVWARTVDSAFGAYTPCAIDSIVISISYLVLLSLCCYRIWLIKKSFKVQRFRLRSAFYNYILGLLASYCAAEPLLRLVMDISIVYFDQQTGFMPFEIGSDLSQFAGPLLLNHLLKSMQQGDPAWIGYFYAFAIFLGVSFGVLCEAQYFQNAMRVGFRLRSTLV</sequence>
<evidence type="ECO:0000256" key="1">
    <source>
        <dbReference type="SAM" id="Phobius"/>
    </source>
</evidence>
<feature type="transmembrane region" description="Helical" evidence="1">
    <location>
        <begin position="72"/>
        <end position="90"/>
    </location>
</feature>
<proteinExistence type="predicted"/>
<dbReference type="AlphaFoldDB" id="A0A2I0KI18"/>
<name>A0A2I0KI18_PUNGR</name>
<organism evidence="2 3">
    <name type="scientific">Punica granatum</name>
    <name type="common">Pomegranate</name>
    <dbReference type="NCBI Taxonomy" id="22663"/>
    <lineage>
        <taxon>Eukaryota</taxon>
        <taxon>Viridiplantae</taxon>
        <taxon>Streptophyta</taxon>
        <taxon>Embryophyta</taxon>
        <taxon>Tracheophyta</taxon>
        <taxon>Spermatophyta</taxon>
        <taxon>Magnoliopsida</taxon>
        <taxon>eudicotyledons</taxon>
        <taxon>Gunneridae</taxon>
        <taxon>Pentapetalae</taxon>
        <taxon>rosids</taxon>
        <taxon>malvids</taxon>
        <taxon>Myrtales</taxon>
        <taxon>Lythraceae</taxon>
        <taxon>Punica</taxon>
    </lineage>
</organism>
<keyword evidence="1" id="KW-0812">Transmembrane</keyword>
<gene>
    <name evidence="2" type="ORF">CRG98_011707</name>
</gene>
<evidence type="ECO:0008006" key="4">
    <source>
        <dbReference type="Google" id="ProtNLM"/>
    </source>
</evidence>
<feature type="transmembrane region" description="Helical" evidence="1">
    <location>
        <begin position="139"/>
        <end position="158"/>
    </location>
</feature>
<dbReference type="STRING" id="22663.A0A2I0KI18"/>
<dbReference type="Proteomes" id="UP000233551">
    <property type="component" value="Unassembled WGS sequence"/>
</dbReference>
<protein>
    <recommendedName>
        <fullName evidence="4">ABC transmembrane type-1 domain-containing protein</fullName>
    </recommendedName>
</protein>